<feature type="compositionally biased region" description="Polar residues" evidence="4">
    <location>
        <begin position="1304"/>
        <end position="1314"/>
    </location>
</feature>
<dbReference type="InterPro" id="IPR001841">
    <property type="entry name" value="Znf_RING"/>
</dbReference>
<dbReference type="EMBL" id="JADAQX010000723">
    <property type="protein sequence ID" value="KAF8819497.1"/>
    <property type="molecule type" value="Genomic_DNA"/>
</dbReference>
<feature type="region of interest" description="Disordered" evidence="4">
    <location>
        <begin position="768"/>
        <end position="817"/>
    </location>
</feature>
<gene>
    <name evidence="8" type="ORF">IE077_000930</name>
</gene>
<feature type="domain" description="RING-type" evidence="5">
    <location>
        <begin position="29"/>
        <end position="72"/>
    </location>
</feature>
<dbReference type="Gene3D" id="3.30.70.330">
    <property type="match status" value="1"/>
</dbReference>
<evidence type="ECO:0000256" key="1">
    <source>
        <dbReference type="PROSITE-ProRule" id="PRU00176"/>
    </source>
</evidence>
<reference evidence="8 9" key="1">
    <citation type="journal article" date="2020" name="bioRxiv">
        <title>Metabolic contributions of an alphaproteobacterial endosymbiont in the apicomplexan Cardiosporidium cionae.</title>
        <authorList>
            <person name="Hunter E.S."/>
            <person name="Paight C.J."/>
            <person name="Lane C.E."/>
        </authorList>
    </citation>
    <scope>NUCLEOTIDE SEQUENCE [LARGE SCALE GENOMIC DNA]</scope>
    <source>
        <strain evidence="8">ESH_2018</strain>
    </source>
</reference>
<dbReference type="InterPro" id="IPR035979">
    <property type="entry name" value="RBD_domain_sf"/>
</dbReference>
<feature type="compositionally biased region" description="Gly residues" evidence="4">
    <location>
        <begin position="373"/>
        <end position="388"/>
    </location>
</feature>
<feature type="region of interest" description="Disordered" evidence="4">
    <location>
        <begin position="480"/>
        <end position="513"/>
    </location>
</feature>
<sequence length="1426" mass="149384">MSTPSLVEEDVKAMDLSQGEGIEEDEHICPICVELLDDTDRQFYPCECGYQICLWCLYNIRRNMDSKCPACRREYDERKRKKEKVEKEKEDRDKVERERTWTAFSSMAARYGCQSFEALKDVRVIQRNLVYVIGLPPSVAKKEILRKTEYFGQYGKIMHMVINRSQVYNSFLGGPSYSVYVTYSNSTEALIAIQGINGAFFENRALRASFGTTKYCSYFLRNSKCNNADCFYLHQLGDEKDSFTKEDMIAARHQFHDLTFPVQLGRDPSKREAFSGRLQTFGILPSSDSPTKSHSSKSLDGAATPTPPGGPPSSSKGRQTSYPTSSLSTPQEDMLESVHVSLSTGGNDGPTKISYGRIPSTMEQPTLSPLSDGEGGGNSATLSTGGGTWASVAAVTKPSPSGEMAASWNAPLHGETLGGTFHPKGGTPLPPPHEGATTLSMVSSSFAASPRNKRHPPVSTGAAATASSSSFYASPAHALATKEGSTSTPIPRVSRSSHATSSKGGFSGFNKNGGTAFSSTVGGNLPLGTMGGTAASMPTPPPSLEGVLSAPLSQEGILPPRADAWLTNGPSGAAPTPHRTTMALLGNTAGNRREKSTKEPPLASSILVGGQGAKGKRNSRRSLANPSFTPSMASSEGGRGASEECNAVLQSMRVAHPSGSGGYSQLRGGDRSSGENASLPGGNPPSYSGALLSSPTLSLSVTHEGTATARGSGEATAPHGGVKAGFLYTGGGAGNGKSRSRGYTSSGSGPVVSMETAASLSSFHYGGGSASGTSPFSSTRMASHASPSTLLGMGGATTEPGEYLVSDTSATSTSVPPPPLLPYPIWKGSPPAVSALSIPPSGGNGGSGGNNAFTARTFPLSTRLGHDEGAGSVNTFSQAHGTAVVSPAERLASINTGNGSAQGEFPPPPPPLPTTREPAAFSSWISSSKGANGAGGDAGKVEEGQFATVETAGHISTKFFKSPLSMPPMMEGMVGKGGGGRATLPLENEAMRVSPERMATVSTLSNEWLAIPSQDISPPAGAKNIFQSPFEELLNSFNQHYFGVDEVHASSYRSFLASSFRYGSLPPAQAASSLSDISNSQHRVMESHPMTRSALSSIPIFGEEKEASNETFTNDQSGGKARPDSHLITSGKHSRFPFVVTAASEHEDELFEVPGLEDGLDSMQRKSRLSFFQSRAGLDTSTPRFSKDLSFSAATSLPQEKHISFAHPSSGQASLAPRLYRAASPPSPQEKDASTEFEKNLRCDVSSVISSPPPFEITSLSSVPIHNATAPAIAEGGYGVGNVRASIEGEGITPSPFFHGTSYRGTSPYSMSPPTNNPCPFPSASQQGRNRLSSVSSNSKTSSTNHAGSFYPSSSGLLAVSYVPTPPFTNPGSTTSKDMTFGPGVGLHVVAPVDISLQSVGTDEGLNFLRSLLPPSAKMSASMRKN</sequence>
<feature type="compositionally biased region" description="Polar residues" evidence="4">
    <location>
        <begin position="771"/>
        <end position="789"/>
    </location>
</feature>
<evidence type="ECO:0000259" key="5">
    <source>
        <dbReference type="PROSITE" id="PS50089"/>
    </source>
</evidence>
<feature type="compositionally biased region" description="Polar residues" evidence="4">
    <location>
        <begin position="1323"/>
        <end position="1332"/>
    </location>
</feature>
<evidence type="ECO:0000256" key="3">
    <source>
        <dbReference type="SAM" id="Coils"/>
    </source>
</evidence>
<dbReference type="SUPFAM" id="SSF57850">
    <property type="entry name" value="RING/U-box"/>
    <property type="match status" value="1"/>
</dbReference>
<dbReference type="SUPFAM" id="SSF54928">
    <property type="entry name" value="RNA-binding domain, RBD"/>
    <property type="match status" value="1"/>
</dbReference>
<dbReference type="CDD" id="cd12438">
    <property type="entry name" value="RRM_CNOT4"/>
    <property type="match status" value="1"/>
</dbReference>
<feature type="domain" description="RRM" evidence="6">
    <location>
        <begin position="128"/>
        <end position="213"/>
    </location>
</feature>
<feature type="region of interest" description="Disordered" evidence="4">
    <location>
        <begin position="589"/>
        <end position="642"/>
    </location>
</feature>
<feature type="domain" description="C3H1-type" evidence="7">
    <location>
        <begin position="210"/>
        <end position="237"/>
    </location>
</feature>
<dbReference type="InterPro" id="IPR003954">
    <property type="entry name" value="RRM_euk-type"/>
</dbReference>
<evidence type="ECO:0000256" key="4">
    <source>
        <dbReference type="SAM" id="MobiDB-lite"/>
    </source>
</evidence>
<feature type="compositionally biased region" description="Low complexity" evidence="4">
    <location>
        <begin position="1333"/>
        <end position="1345"/>
    </location>
</feature>
<evidence type="ECO:0000256" key="2">
    <source>
        <dbReference type="PROSITE-ProRule" id="PRU00723"/>
    </source>
</evidence>
<dbReference type="Gene3D" id="3.30.40.10">
    <property type="entry name" value="Zinc/RING finger domain, C3HC4 (zinc finger)"/>
    <property type="match status" value="1"/>
</dbReference>
<dbReference type="PANTHER" id="PTHR12603">
    <property type="entry name" value="CCR4-NOT TRANSCRIPTION COMPLEX RELATED"/>
    <property type="match status" value="1"/>
</dbReference>
<feature type="region of interest" description="Disordered" evidence="4">
    <location>
        <begin position="656"/>
        <end position="693"/>
    </location>
</feature>
<dbReference type="InterPro" id="IPR000571">
    <property type="entry name" value="Znf_CCCH"/>
</dbReference>
<dbReference type="InterPro" id="IPR034261">
    <property type="entry name" value="CNOT4_RRM"/>
</dbReference>
<feature type="region of interest" description="Disordered" evidence="4">
    <location>
        <begin position="1304"/>
        <end position="1348"/>
    </location>
</feature>
<dbReference type="InterPro" id="IPR000504">
    <property type="entry name" value="RRM_dom"/>
</dbReference>
<evidence type="ECO:0000259" key="6">
    <source>
        <dbReference type="PROSITE" id="PS50102"/>
    </source>
</evidence>
<dbReference type="InterPro" id="IPR013083">
    <property type="entry name" value="Znf_RING/FYVE/PHD"/>
</dbReference>
<dbReference type="PROSITE" id="PS50102">
    <property type="entry name" value="RRM"/>
    <property type="match status" value="1"/>
</dbReference>
<dbReference type="InterPro" id="IPR039515">
    <property type="entry name" value="NOT4_mRING-HC-C4C4"/>
</dbReference>
<dbReference type="PROSITE" id="PS50103">
    <property type="entry name" value="ZF_C3H1"/>
    <property type="match status" value="1"/>
</dbReference>
<comment type="caution">
    <text evidence="8">The sequence shown here is derived from an EMBL/GenBank/DDBJ whole genome shotgun (WGS) entry which is preliminary data.</text>
</comment>
<accession>A0ABQ7J686</accession>
<evidence type="ECO:0008006" key="10">
    <source>
        <dbReference type="Google" id="ProtNLM"/>
    </source>
</evidence>
<feature type="compositionally biased region" description="Low complexity" evidence="4">
    <location>
        <begin position="501"/>
        <end position="513"/>
    </location>
</feature>
<dbReference type="PROSITE" id="PS50089">
    <property type="entry name" value="ZF_RING_2"/>
    <property type="match status" value="1"/>
</dbReference>
<keyword evidence="2" id="KW-0479">Metal-binding</keyword>
<feature type="coiled-coil region" evidence="3">
    <location>
        <begin position="71"/>
        <end position="98"/>
    </location>
</feature>
<dbReference type="PANTHER" id="PTHR12603:SF0">
    <property type="entry name" value="CCR4-NOT TRANSCRIPTION COMPLEX SUBUNIT 4"/>
    <property type="match status" value="1"/>
</dbReference>
<feature type="region of interest" description="Disordered" evidence="4">
    <location>
        <begin position="1108"/>
        <end position="1127"/>
    </location>
</feature>
<keyword evidence="2" id="KW-0862">Zinc</keyword>
<feature type="region of interest" description="Disordered" evidence="4">
    <location>
        <begin position="281"/>
        <end position="438"/>
    </location>
</feature>
<dbReference type="Pfam" id="PF14570">
    <property type="entry name" value="zf-RING_4"/>
    <property type="match status" value="1"/>
</dbReference>
<dbReference type="CDD" id="cd16618">
    <property type="entry name" value="mRING-HC-C4C4_CNOT4"/>
    <property type="match status" value="1"/>
</dbReference>
<name>A0ABQ7J686_9APIC</name>
<keyword evidence="2" id="KW-0863">Zinc-finger</keyword>
<proteinExistence type="predicted"/>
<keyword evidence="1" id="KW-0694">RNA-binding</keyword>
<dbReference type="Proteomes" id="UP000823046">
    <property type="component" value="Unassembled WGS sequence"/>
</dbReference>
<evidence type="ECO:0000313" key="8">
    <source>
        <dbReference type="EMBL" id="KAF8819497.1"/>
    </source>
</evidence>
<evidence type="ECO:0000259" key="7">
    <source>
        <dbReference type="PROSITE" id="PS50103"/>
    </source>
</evidence>
<feature type="compositionally biased region" description="Low complexity" evidence="4">
    <location>
        <begin position="284"/>
        <end position="304"/>
    </location>
</feature>
<feature type="compositionally biased region" description="Polar residues" evidence="4">
    <location>
        <begin position="621"/>
        <end position="634"/>
    </location>
</feature>
<dbReference type="InterPro" id="IPR039780">
    <property type="entry name" value="Mot2"/>
</dbReference>
<protein>
    <recommendedName>
        <fullName evidence="10">CCR4-NOT transcription complex subunit 4</fullName>
    </recommendedName>
</protein>
<feature type="compositionally biased region" description="Polar residues" evidence="4">
    <location>
        <begin position="316"/>
        <end position="331"/>
    </location>
</feature>
<organism evidence="8 9">
    <name type="scientific">Cardiosporidium cionae</name>
    <dbReference type="NCBI Taxonomy" id="476202"/>
    <lineage>
        <taxon>Eukaryota</taxon>
        <taxon>Sar</taxon>
        <taxon>Alveolata</taxon>
        <taxon>Apicomplexa</taxon>
        <taxon>Aconoidasida</taxon>
        <taxon>Nephromycida</taxon>
        <taxon>Cardiosporidium</taxon>
    </lineage>
</organism>
<keyword evidence="3" id="KW-0175">Coiled coil</keyword>
<keyword evidence="9" id="KW-1185">Reference proteome</keyword>
<dbReference type="SMART" id="SM00361">
    <property type="entry name" value="RRM_1"/>
    <property type="match status" value="1"/>
</dbReference>
<dbReference type="InterPro" id="IPR012677">
    <property type="entry name" value="Nucleotide-bd_a/b_plait_sf"/>
</dbReference>
<evidence type="ECO:0000313" key="9">
    <source>
        <dbReference type="Proteomes" id="UP000823046"/>
    </source>
</evidence>
<feature type="compositionally biased region" description="Polar residues" evidence="4">
    <location>
        <begin position="483"/>
        <end position="500"/>
    </location>
</feature>
<feature type="zinc finger region" description="C3H1-type" evidence="2">
    <location>
        <begin position="210"/>
        <end position="237"/>
    </location>
</feature>